<dbReference type="EMBL" id="AYKW01000006">
    <property type="protein sequence ID" value="PIL34183.1"/>
    <property type="molecule type" value="Genomic_DNA"/>
</dbReference>
<gene>
    <name evidence="2" type="ORF">GSI_03894</name>
</gene>
<evidence type="ECO:0000313" key="3">
    <source>
        <dbReference type="Proteomes" id="UP000230002"/>
    </source>
</evidence>
<organism evidence="2 3">
    <name type="scientific">Ganoderma sinense ZZ0214-1</name>
    <dbReference type="NCBI Taxonomy" id="1077348"/>
    <lineage>
        <taxon>Eukaryota</taxon>
        <taxon>Fungi</taxon>
        <taxon>Dikarya</taxon>
        <taxon>Basidiomycota</taxon>
        <taxon>Agaricomycotina</taxon>
        <taxon>Agaricomycetes</taxon>
        <taxon>Polyporales</taxon>
        <taxon>Polyporaceae</taxon>
        <taxon>Ganoderma</taxon>
    </lineage>
</organism>
<sequence length="115" mass="11974">MSARRVRYGGTPSCATRWAGADRSPRPPRSGRRAGSTPSLGPQRGAWETSVVRGRAGRWRRGGRSASARGEECIRSDRCRAGPGGGRAGARRTASRCRGRVGRGRGAGSPGGGCP</sequence>
<proteinExistence type="predicted"/>
<accession>A0A2G8SKA1</accession>
<feature type="compositionally biased region" description="Gly residues" evidence="1">
    <location>
        <begin position="104"/>
        <end position="115"/>
    </location>
</feature>
<feature type="compositionally biased region" description="Basic residues" evidence="1">
    <location>
        <begin position="89"/>
        <end position="103"/>
    </location>
</feature>
<feature type="region of interest" description="Disordered" evidence="1">
    <location>
        <begin position="1"/>
        <end position="115"/>
    </location>
</feature>
<reference evidence="2 3" key="1">
    <citation type="journal article" date="2015" name="Sci. Rep.">
        <title>Chromosome-level genome map provides insights into diverse defense mechanisms in the medicinal fungus Ganoderma sinense.</title>
        <authorList>
            <person name="Zhu Y."/>
            <person name="Xu J."/>
            <person name="Sun C."/>
            <person name="Zhou S."/>
            <person name="Xu H."/>
            <person name="Nelson D.R."/>
            <person name="Qian J."/>
            <person name="Song J."/>
            <person name="Luo H."/>
            <person name="Xiang L."/>
            <person name="Li Y."/>
            <person name="Xu Z."/>
            <person name="Ji A."/>
            <person name="Wang L."/>
            <person name="Lu S."/>
            <person name="Hayward A."/>
            <person name="Sun W."/>
            <person name="Li X."/>
            <person name="Schwartz D.C."/>
            <person name="Wang Y."/>
            <person name="Chen S."/>
        </authorList>
    </citation>
    <scope>NUCLEOTIDE SEQUENCE [LARGE SCALE GENOMIC DNA]</scope>
    <source>
        <strain evidence="2 3">ZZ0214-1</strain>
    </source>
</reference>
<evidence type="ECO:0000313" key="2">
    <source>
        <dbReference type="EMBL" id="PIL34183.1"/>
    </source>
</evidence>
<dbReference type="Proteomes" id="UP000230002">
    <property type="component" value="Unassembled WGS sequence"/>
</dbReference>
<dbReference type="AlphaFoldDB" id="A0A2G8SKA1"/>
<keyword evidence="3" id="KW-1185">Reference proteome</keyword>
<feature type="compositionally biased region" description="Basic and acidic residues" evidence="1">
    <location>
        <begin position="69"/>
        <end position="80"/>
    </location>
</feature>
<name>A0A2G8SKA1_9APHY</name>
<protein>
    <submittedName>
        <fullName evidence="2">Uncharacterized protein</fullName>
    </submittedName>
</protein>
<evidence type="ECO:0000256" key="1">
    <source>
        <dbReference type="SAM" id="MobiDB-lite"/>
    </source>
</evidence>
<comment type="caution">
    <text evidence="2">The sequence shown here is derived from an EMBL/GenBank/DDBJ whole genome shotgun (WGS) entry which is preliminary data.</text>
</comment>